<proteinExistence type="predicted"/>
<accession>A0ACC2WN03</accession>
<reference evidence="1" key="1">
    <citation type="submission" date="2023-04" db="EMBL/GenBank/DDBJ databases">
        <title>Draft Genome sequencing of Naganishia species isolated from polar environments using Oxford Nanopore Technology.</title>
        <authorList>
            <person name="Leo P."/>
            <person name="Venkateswaran K."/>
        </authorList>
    </citation>
    <scope>NUCLEOTIDE SEQUENCE</scope>
    <source>
        <strain evidence="1">MNA-CCFEE 5261</strain>
    </source>
</reference>
<comment type="caution">
    <text evidence="1">The sequence shown here is derived from an EMBL/GenBank/DDBJ whole genome shotgun (WGS) entry which is preliminary data.</text>
</comment>
<organism evidence="1 2">
    <name type="scientific">Naganishia cerealis</name>
    <dbReference type="NCBI Taxonomy" id="610337"/>
    <lineage>
        <taxon>Eukaryota</taxon>
        <taxon>Fungi</taxon>
        <taxon>Dikarya</taxon>
        <taxon>Basidiomycota</taxon>
        <taxon>Agaricomycotina</taxon>
        <taxon>Tremellomycetes</taxon>
        <taxon>Filobasidiales</taxon>
        <taxon>Filobasidiaceae</taxon>
        <taxon>Naganishia</taxon>
    </lineage>
</organism>
<dbReference type="EMBL" id="JASBWR010000006">
    <property type="protein sequence ID" value="KAJ9111932.1"/>
    <property type="molecule type" value="Genomic_DNA"/>
</dbReference>
<sequence length="1083" mass="121045">MKEPDEPGVALKNGQGVHFDYHMHPEARKDLESTVVAGESHLEMPISSNGHNGTIAVPEGYGANSNGTSNKKKKKKSKKRHIDATINDPDAEYPTSRVIKQAPNGDVIVESLEDEHHDHHSNLSATIWDNLTIEEQEDLKRFWESLEEPEKVKLVKIDKKLILDLFRTFSSNQQGGQPTHHSPASSSTSLAGTPHHGCTCSSCGRRSSIIEAELEMIYDNHFDDIIDFIHEVRDIKDLNALPGLLFGGFHMLEEEHRMKKTRARRRSTDLQPQTRISPITSSTDGPPEPTTTSNVSTPSHSESVSSPSPWTNAVAGLLEKFLQENPGASWNKCSQLFQEIQEAGNQVNPGNGSSEGSDRENDDKKTAFLKDFGEMISGGFNDMTLGKQEQFHENFANGIHKIANDFLNNDGKSFVEMVEALSGSRSERADLLKSLQEIEDHSNQQEQPGTVREQIEELHDEEPVIPEDIQNQPKEVVGQYVDQRINQLSELRDRLEEEYDYDTYDDPEYDNQEYDEELSDTESEISEEEKMQEIRRLFLIQVIKLFQERLKNAYKEKLSQDRTRRLIEELEAEENAKKEKELKKLKQKEKAKEKKRLQQVAKDEERRRKEEEERAREEELRLKQEELRAEQKRRKEEARQKKEEEKRKRIEELRLKKEAEKKKQEEKERKERELKEKKERELKEKEEREMMEKKEQLKKEQQPKVEQTQEKPQAPPSQTSQSNPSVSDPISSRQDNSVSSLDPTHDLQNAILSGLEQLSLGQQPMSHILSQPSQSISQLPIQPPSQPFLDMDQIRSPVTAPAMPTQAQMPQSARGLLWGQPVNNFSPFSEGVWGSRNNSIWGNSSMSGGSIGSGTMGSGTMGSGTIGSGTIGGSASIWGSQTPTLANTTMGMGLQSGINGIQGLSLEKENGSASIAGTPGNSLPGNSLPPISRNSLSGNSIPGSIPSSIPGNLSGSLPGNLSGSIPGSLPGNLAANSLPGMSPSMSVPLPQPFPANVDNEMIRTAAYQAFMLLQNSNQLEYGLAAAVKLYQTTILVLSMEVSFSQFLGLCRDDIESSYRFDYVYDDYGAVSHIKASLRSSLWN</sequence>
<dbReference type="Proteomes" id="UP001241377">
    <property type="component" value="Unassembled WGS sequence"/>
</dbReference>
<evidence type="ECO:0000313" key="1">
    <source>
        <dbReference type="EMBL" id="KAJ9111932.1"/>
    </source>
</evidence>
<evidence type="ECO:0000313" key="2">
    <source>
        <dbReference type="Proteomes" id="UP001241377"/>
    </source>
</evidence>
<gene>
    <name evidence="1" type="primary">NST1</name>
    <name evidence="1" type="ORF">QFC19_000854</name>
</gene>
<protein>
    <submittedName>
        <fullName evidence="1">Stress response protein nst1</fullName>
    </submittedName>
</protein>
<keyword evidence="2" id="KW-1185">Reference proteome</keyword>
<name>A0ACC2WN03_9TREE</name>